<dbReference type="InterPro" id="IPR006321">
    <property type="entry name" value="PilT/PilU"/>
</dbReference>
<evidence type="ECO:0000313" key="3">
    <source>
        <dbReference type="EMBL" id="OGZ66404.1"/>
    </source>
</evidence>
<proteinExistence type="inferred from homology"/>
<reference evidence="3 4" key="1">
    <citation type="journal article" date="2016" name="Nat. Commun.">
        <title>Thousands of microbial genomes shed light on interconnected biogeochemical processes in an aquifer system.</title>
        <authorList>
            <person name="Anantharaman K."/>
            <person name="Brown C.T."/>
            <person name="Hug L.A."/>
            <person name="Sharon I."/>
            <person name="Castelle C.J."/>
            <person name="Probst A.J."/>
            <person name="Thomas B.C."/>
            <person name="Singh A."/>
            <person name="Wilkins M.J."/>
            <person name="Karaoz U."/>
            <person name="Brodie E.L."/>
            <person name="Williams K.H."/>
            <person name="Hubbard S.S."/>
            <person name="Banfield J.F."/>
        </authorList>
    </citation>
    <scope>NUCLEOTIDE SEQUENCE [LARGE SCALE GENOMIC DNA]</scope>
</reference>
<organism evidence="3 4">
    <name type="scientific">Candidatus Staskawiczbacteria bacterium RIFCSPHIGHO2_01_FULL_41_41</name>
    <dbReference type="NCBI Taxonomy" id="1802203"/>
    <lineage>
        <taxon>Bacteria</taxon>
        <taxon>Candidatus Staskawicziibacteriota</taxon>
    </lineage>
</organism>
<comment type="similarity">
    <text evidence="1">Belongs to the GSP E family.</text>
</comment>
<dbReference type="GO" id="GO:0016887">
    <property type="term" value="F:ATP hydrolysis activity"/>
    <property type="evidence" value="ECO:0007669"/>
    <property type="project" value="InterPro"/>
</dbReference>
<dbReference type="InterPro" id="IPR027417">
    <property type="entry name" value="P-loop_NTPase"/>
</dbReference>
<dbReference type="SUPFAM" id="SSF52540">
    <property type="entry name" value="P-loop containing nucleoside triphosphate hydrolases"/>
    <property type="match status" value="1"/>
</dbReference>
<dbReference type="GO" id="GO:0005524">
    <property type="term" value="F:ATP binding"/>
    <property type="evidence" value="ECO:0007669"/>
    <property type="project" value="InterPro"/>
</dbReference>
<accession>A0A1G2HV21</accession>
<dbReference type="Gene3D" id="3.30.450.90">
    <property type="match status" value="1"/>
</dbReference>
<protein>
    <submittedName>
        <fullName evidence="3">Type IV pili twitching motility protein PilT</fullName>
    </submittedName>
</protein>
<dbReference type="AlphaFoldDB" id="A0A1G2HV21"/>
<dbReference type="Proteomes" id="UP000178774">
    <property type="component" value="Unassembled WGS sequence"/>
</dbReference>
<dbReference type="NCBIfam" id="TIGR01420">
    <property type="entry name" value="pilT_fam"/>
    <property type="match status" value="1"/>
</dbReference>
<sequence>MEHLQTLKKVLDIAIEQKASDLLISVGHPPVIRITGQLAPLMKEKKLTAQDCQGFAYALIGEEQKKRLSTEKEIDFSYDHGGKARFRVNIFYQQGAISMALRLIPSEIKTIEDLGLPPVLHEFTNKSQGLVLVTGASGQGKSTTLASLIDEINQTRAVHIITIEDPIEYLYQGNKAIVEQREVSVDTNSFPAALRAMFRQNPDVIMVGEMRDLETISTTITAAETGHLVFATLHTNSAAQSIHRMIDVFPPEQQNQIRFQLAASLLGVVSQRLVPRLSGGFVPACEVMIANPAISNLIRENKNHEIPAVIETSSREGMLSLNRALADLVRNKEISLKDSVDYSLNPLELKNLLR</sequence>
<feature type="domain" description="Bacterial type II secretion system protein E" evidence="2">
    <location>
        <begin position="7"/>
        <end position="287"/>
    </location>
</feature>
<name>A0A1G2HV21_9BACT</name>
<dbReference type="PANTHER" id="PTHR30486">
    <property type="entry name" value="TWITCHING MOTILITY PROTEIN PILT"/>
    <property type="match status" value="1"/>
</dbReference>
<dbReference type="EMBL" id="MHOP01000005">
    <property type="protein sequence ID" value="OGZ66404.1"/>
    <property type="molecule type" value="Genomic_DNA"/>
</dbReference>
<evidence type="ECO:0000256" key="1">
    <source>
        <dbReference type="ARBA" id="ARBA00006611"/>
    </source>
</evidence>
<dbReference type="CDD" id="cd01131">
    <property type="entry name" value="PilT"/>
    <property type="match status" value="1"/>
</dbReference>
<gene>
    <name evidence="3" type="ORF">A2822_01460</name>
</gene>
<evidence type="ECO:0000313" key="4">
    <source>
        <dbReference type="Proteomes" id="UP000178774"/>
    </source>
</evidence>
<dbReference type="Gene3D" id="3.40.50.300">
    <property type="entry name" value="P-loop containing nucleotide triphosphate hydrolases"/>
    <property type="match status" value="1"/>
</dbReference>
<dbReference type="InterPro" id="IPR001482">
    <property type="entry name" value="T2SS/T4SS_dom"/>
</dbReference>
<dbReference type="InterPro" id="IPR050921">
    <property type="entry name" value="T4SS_GSP_E_ATPase"/>
</dbReference>
<evidence type="ECO:0000259" key="2">
    <source>
        <dbReference type="Pfam" id="PF00437"/>
    </source>
</evidence>
<comment type="caution">
    <text evidence="3">The sequence shown here is derived from an EMBL/GenBank/DDBJ whole genome shotgun (WGS) entry which is preliminary data.</text>
</comment>
<dbReference type="Pfam" id="PF00437">
    <property type="entry name" value="T2SSE"/>
    <property type="match status" value="1"/>
</dbReference>